<dbReference type="EMBL" id="FRAI01000005">
    <property type="protein sequence ID" value="SHJ67926.1"/>
    <property type="molecule type" value="Genomic_DNA"/>
</dbReference>
<dbReference type="CDD" id="cd00077">
    <property type="entry name" value="HDc"/>
    <property type="match status" value="1"/>
</dbReference>
<keyword evidence="3" id="KW-1185">Reference proteome</keyword>
<dbReference type="InterPro" id="IPR006674">
    <property type="entry name" value="HD_domain"/>
</dbReference>
<dbReference type="SUPFAM" id="SSF109604">
    <property type="entry name" value="HD-domain/PDEase-like"/>
    <property type="match status" value="1"/>
</dbReference>
<dbReference type="RefSeq" id="WP_072905837.1">
    <property type="nucleotide sequence ID" value="NZ_FRAI01000005.1"/>
</dbReference>
<dbReference type="NCBIfam" id="TIGR00277">
    <property type="entry name" value="HDIG"/>
    <property type="match status" value="1"/>
</dbReference>
<dbReference type="Pfam" id="PF01966">
    <property type="entry name" value="HD"/>
    <property type="match status" value="1"/>
</dbReference>
<dbReference type="Gene3D" id="1.10.3210.10">
    <property type="entry name" value="Hypothetical protein af1432"/>
    <property type="match status" value="1"/>
</dbReference>
<evidence type="ECO:0000313" key="2">
    <source>
        <dbReference type="EMBL" id="SHJ67926.1"/>
    </source>
</evidence>
<name>A0A1M6L9Q3_9FIRM</name>
<dbReference type="STRING" id="1120989.SAMN02745227_00428"/>
<organism evidence="2 3">
    <name type="scientific">Anaerobranca californiensis DSM 14826</name>
    <dbReference type="NCBI Taxonomy" id="1120989"/>
    <lineage>
        <taxon>Bacteria</taxon>
        <taxon>Bacillati</taxon>
        <taxon>Bacillota</taxon>
        <taxon>Clostridia</taxon>
        <taxon>Eubacteriales</taxon>
        <taxon>Proteinivoracaceae</taxon>
        <taxon>Anaerobranca</taxon>
    </lineage>
</organism>
<dbReference type="Proteomes" id="UP000243547">
    <property type="component" value="Unassembled WGS sequence"/>
</dbReference>
<reference evidence="3" key="1">
    <citation type="submission" date="2016-11" db="EMBL/GenBank/DDBJ databases">
        <authorList>
            <person name="Varghese N."/>
            <person name="Submissions S."/>
        </authorList>
    </citation>
    <scope>NUCLEOTIDE SEQUENCE [LARGE SCALE GENOMIC DNA]</scope>
    <source>
        <strain evidence="3">DSM 14826</strain>
    </source>
</reference>
<dbReference type="OrthoDB" id="360187at2"/>
<proteinExistence type="predicted"/>
<dbReference type="InterPro" id="IPR003607">
    <property type="entry name" value="HD/PDEase_dom"/>
</dbReference>
<feature type="domain" description="HD" evidence="1">
    <location>
        <begin position="48"/>
        <end position="126"/>
    </location>
</feature>
<accession>A0A1M6L9Q3</accession>
<sequence>MKKLIKSKVNLKTNSYLEEYQECISDLIDHEMVKSMVNFIQHGDTNCLEHSLEVSYISFLVCKKLGFDSRAAARGGLLHDFFLYDWHKEKPYNGLHGFVHPNIALDNANKYFKLNDKEKDIIKKHMWPLTIKLPKYKETFVVVFVDKYCAVLESVQYFKSLYQLYIKKEPV</sequence>
<dbReference type="AlphaFoldDB" id="A0A1M6L9Q3"/>
<evidence type="ECO:0000259" key="1">
    <source>
        <dbReference type="Pfam" id="PF01966"/>
    </source>
</evidence>
<gene>
    <name evidence="2" type="ORF">SAMN02745227_00428</name>
</gene>
<evidence type="ECO:0000313" key="3">
    <source>
        <dbReference type="Proteomes" id="UP000243547"/>
    </source>
</evidence>
<dbReference type="InterPro" id="IPR006675">
    <property type="entry name" value="HDIG_dom"/>
</dbReference>
<protein>
    <recommendedName>
        <fullName evidence="1">HD domain-containing protein</fullName>
    </recommendedName>
</protein>